<protein>
    <submittedName>
        <fullName evidence="1">Uncharacterized protein</fullName>
    </submittedName>
</protein>
<comment type="caution">
    <text evidence="1">The sequence shown here is derived from an EMBL/GenBank/DDBJ whole genome shotgun (WGS) entry which is preliminary data.</text>
</comment>
<keyword evidence="2" id="KW-1185">Reference proteome</keyword>
<name>A0A8J3YB79_9ACTN</name>
<reference evidence="1" key="1">
    <citation type="submission" date="2021-01" db="EMBL/GenBank/DDBJ databases">
        <title>Whole genome shotgun sequence of Spirilliplanes yamanashiensis NBRC 15828.</title>
        <authorList>
            <person name="Komaki H."/>
            <person name="Tamura T."/>
        </authorList>
    </citation>
    <scope>NUCLEOTIDE SEQUENCE</scope>
    <source>
        <strain evidence="1">NBRC 15828</strain>
    </source>
</reference>
<accession>A0A8J3YB79</accession>
<evidence type="ECO:0000313" key="1">
    <source>
        <dbReference type="EMBL" id="GIJ04622.1"/>
    </source>
</evidence>
<dbReference type="AlphaFoldDB" id="A0A8J3YB79"/>
<gene>
    <name evidence="1" type="ORF">Sya03_39740</name>
</gene>
<dbReference type="Proteomes" id="UP000652013">
    <property type="component" value="Unassembled WGS sequence"/>
</dbReference>
<proteinExistence type="predicted"/>
<evidence type="ECO:0000313" key="2">
    <source>
        <dbReference type="Proteomes" id="UP000652013"/>
    </source>
</evidence>
<dbReference type="EMBL" id="BOOY01000028">
    <property type="protein sequence ID" value="GIJ04622.1"/>
    <property type="molecule type" value="Genomic_DNA"/>
</dbReference>
<sequence>MVDATVAGQALHAVWIGELPRVGESVDVELDVPGPHAWGDTVTLDVPGGELPGGPWLHGVVELQDHEGLVTLRIADGLVAVDVEGSWPSLTPGTKVAVLAQRVLLYPTGI</sequence>
<organism evidence="1 2">
    <name type="scientific">Spirilliplanes yamanashiensis</name>
    <dbReference type="NCBI Taxonomy" id="42233"/>
    <lineage>
        <taxon>Bacteria</taxon>
        <taxon>Bacillati</taxon>
        <taxon>Actinomycetota</taxon>
        <taxon>Actinomycetes</taxon>
        <taxon>Micromonosporales</taxon>
        <taxon>Micromonosporaceae</taxon>
        <taxon>Spirilliplanes</taxon>
    </lineage>
</organism>
<dbReference type="RefSeq" id="WP_203939842.1">
    <property type="nucleotide sequence ID" value="NZ_BAAAGJ010000005.1"/>
</dbReference>